<protein>
    <submittedName>
        <fullName evidence="1">Uncharacterized protein</fullName>
    </submittedName>
</protein>
<proteinExistence type="predicted"/>
<evidence type="ECO:0000313" key="1">
    <source>
        <dbReference type="EMBL" id="SBW00764.1"/>
    </source>
</evidence>
<gene>
    <name evidence="1" type="ORF">KL86APRO_11337</name>
</gene>
<dbReference type="EMBL" id="FLUO01000001">
    <property type="protein sequence ID" value="SBW00764.1"/>
    <property type="molecule type" value="Genomic_DNA"/>
</dbReference>
<dbReference type="AlphaFoldDB" id="A0A212JMU9"/>
<organism evidence="1">
    <name type="scientific">uncultured Alphaproteobacteria bacterium</name>
    <dbReference type="NCBI Taxonomy" id="91750"/>
    <lineage>
        <taxon>Bacteria</taxon>
        <taxon>Pseudomonadati</taxon>
        <taxon>Pseudomonadota</taxon>
        <taxon>Alphaproteobacteria</taxon>
        <taxon>environmental samples</taxon>
    </lineage>
</organism>
<accession>A0A212JMU9</accession>
<sequence>MSRVAALLPLVSDTEIRNLLLRIAPRYVWWKTVEEAVAMPEHLVRRVIDFGTYDDLRALEIALGEDVMAEILVTAEGGEISPKSWTYFHYRYGLTEPGKPVPPVPVRYIPEAPESD</sequence>
<name>A0A212JMU9_9PROT</name>
<reference evidence="1" key="1">
    <citation type="submission" date="2016-04" db="EMBL/GenBank/DDBJ databases">
        <authorList>
            <person name="Evans L.H."/>
            <person name="Alamgir A."/>
            <person name="Owens N."/>
            <person name="Weber N.D."/>
            <person name="Virtaneva K."/>
            <person name="Barbian K."/>
            <person name="Babar A."/>
            <person name="Rosenke K."/>
        </authorList>
    </citation>
    <scope>NUCLEOTIDE SEQUENCE</scope>
    <source>
        <strain evidence="1">86</strain>
    </source>
</reference>